<sequence>LSPWVSPAPVSPFDNAANCERLLFDSHLRIATGAPPGSSSSGTRRRGSPRPRGGARGSVWAREPRRAHPLPAPRPVRPRPCSPGAPPRPAAARSLCYPGAQDPRRPCLLCSPGPPMGPAARPALRSPPPPPPPPLSPLLLLLPLLPLWLGLAGPGAAADGSDPAARAGRGGARAVRVDVRLPRQDALVLEGVRIGPEADPAPPLGGRLLLMDIVDAEQEVPVEGWIAVAYVGEEQAAQIRQESQGSGPQAYPKALVQQMRRALFLGASALLLLILNHNVVRELDISQLLLRPVIVLHYSSNVTKLRTQATAEITSGESLSANIEWKLTLWTTCGLSKHGYGGWQDLVCLGGSRAQEQKPLQQLWNAILLVAMLLCTGLVVQAQRQASRQSRREPGGQVDMLKRRVVRRLASLKTRRCRLGRAPQGPLEPGAETCAVCLDYFCNKQWIRVLPCKHEFHRDCVDPWLMLQQTCPLCKFNVLAAPAGSLHVGKGPPPACTLALGLGSWNRTASPVGGRKDRGPPLLRGKAPYHIHIGKEGHRPQAEDAGPGLARKRGRIGGLLCHPGVSVSAFLQAAPGTLGRGLGRGCGAVQLFSGLRELSSLLVRASLGAEAAVVGFCAYLLGG</sequence>
<dbReference type="CDD" id="cd16670">
    <property type="entry name" value="RING-H2_RNF215"/>
    <property type="match status" value="1"/>
</dbReference>
<comment type="caution">
    <text evidence="13">The sequence shown here is derived from an EMBL/GenBank/DDBJ whole genome shotgun (WGS) entry which is preliminary data.</text>
</comment>
<organism evidence="13 14">
    <name type="scientific">Diceros bicornis minor</name>
    <name type="common">South-central black rhinoceros</name>
    <dbReference type="NCBI Taxonomy" id="77932"/>
    <lineage>
        <taxon>Eukaryota</taxon>
        <taxon>Metazoa</taxon>
        <taxon>Chordata</taxon>
        <taxon>Craniata</taxon>
        <taxon>Vertebrata</taxon>
        <taxon>Euteleostomi</taxon>
        <taxon>Mammalia</taxon>
        <taxon>Eutheria</taxon>
        <taxon>Laurasiatheria</taxon>
        <taxon>Perissodactyla</taxon>
        <taxon>Rhinocerotidae</taxon>
        <taxon>Diceros</taxon>
    </lineage>
</organism>
<evidence type="ECO:0000256" key="8">
    <source>
        <dbReference type="ARBA" id="ARBA00023180"/>
    </source>
</evidence>
<evidence type="ECO:0000256" key="3">
    <source>
        <dbReference type="ARBA" id="ARBA00022723"/>
    </source>
</evidence>
<dbReference type="Gene3D" id="3.50.30.30">
    <property type="match status" value="1"/>
</dbReference>
<keyword evidence="3" id="KW-0479">Metal-binding</keyword>
<comment type="subcellular location">
    <subcellularLocation>
        <location evidence="1">Membrane</location>
        <topology evidence="1">Multi-pass membrane protein</topology>
    </subcellularLocation>
</comment>
<evidence type="ECO:0000256" key="1">
    <source>
        <dbReference type="ARBA" id="ARBA00004141"/>
    </source>
</evidence>
<gene>
    <name evidence="13" type="ORF">HPG69_019157</name>
</gene>
<dbReference type="FunFam" id="3.30.40.10:FF:000315">
    <property type="entry name" value="RING finger protein 215"/>
    <property type="match status" value="1"/>
</dbReference>
<keyword evidence="14" id="KW-1185">Reference proteome</keyword>
<feature type="non-terminal residue" evidence="13">
    <location>
        <position position="1"/>
    </location>
</feature>
<evidence type="ECO:0000256" key="4">
    <source>
        <dbReference type="ARBA" id="ARBA00022771"/>
    </source>
</evidence>
<protein>
    <recommendedName>
        <fullName evidence="9">RING finger protein 215</fullName>
    </recommendedName>
</protein>
<evidence type="ECO:0000313" key="13">
    <source>
        <dbReference type="EMBL" id="KAF5929137.1"/>
    </source>
</evidence>
<evidence type="ECO:0000313" key="14">
    <source>
        <dbReference type="Proteomes" id="UP000551758"/>
    </source>
</evidence>
<evidence type="ECO:0000256" key="11">
    <source>
        <dbReference type="SAM" id="MobiDB-lite"/>
    </source>
</evidence>
<dbReference type="GO" id="GO:0016020">
    <property type="term" value="C:membrane"/>
    <property type="evidence" value="ECO:0007669"/>
    <property type="project" value="UniProtKB-SubCell"/>
</dbReference>
<feature type="compositionally biased region" description="Pro residues" evidence="11">
    <location>
        <begin position="70"/>
        <end position="89"/>
    </location>
</feature>
<evidence type="ECO:0000256" key="7">
    <source>
        <dbReference type="ARBA" id="ARBA00023136"/>
    </source>
</evidence>
<dbReference type="InterPro" id="IPR051073">
    <property type="entry name" value="ZNRF3_Arkadia_E3_ligases"/>
</dbReference>
<dbReference type="AlphaFoldDB" id="A0A7J7FMD0"/>
<dbReference type="InterPro" id="IPR001841">
    <property type="entry name" value="Znf_RING"/>
</dbReference>
<feature type="region of interest" description="Disordered" evidence="11">
    <location>
        <begin position="30"/>
        <end position="97"/>
    </location>
</feature>
<dbReference type="Proteomes" id="UP000551758">
    <property type="component" value="Unassembled WGS sequence"/>
</dbReference>
<keyword evidence="6" id="KW-1133">Transmembrane helix</keyword>
<feature type="compositionally biased region" description="Low complexity" evidence="11">
    <location>
        <begin position="31"/>
        <end position="42"/>
    </location>
</feature>
<evidence type="ECO:0000256" key="5">
    <source>
        <dbReference type="ARBA" id="ARBA00022833"/>
    </source>
</evidence>
<name>A0A7J7FMD0_DICBM</name>
<evidence type="ECO:0000256" key="2">
    <source>
        <dbReference type="ARBA" id="ARBA00022692"/>
    </source>
</evidence>
<evidence type="ECO:0000259" key="12">
    <source>
        <dbReference type="PROSITE" id="PS50089"/>
    </source>
</evidence>
<keyword evidence="2" id="KW-0812">Transmembrane</keyword>
<dbReference type="PROSITE" id="PS50089">
    <property type="entry name" value="ZF_RING_2"/>
    <property type="match status" value="1"/>
</dbReference>
<dbReference type="InterPro" id="IPR013083">
    <property type="entry name" value="Znf_RING/FYVE/PHD"/>
</dbReference>
<feature type="domain" description="RING-type" evidence="12">
    <location>
        <begin position="434"/>
        <end position="475"/>
    </location>
</feature>
<proteinExistence type="predicted"/>
<evidence type="ECO:0000256" key="9">
    <source>
        <dbReference type="ARBA" id="ARBA00074611"/>
    </source>
</evidence>
<reference evidence="13 14" key="1">
    <citation type="journal article" date="2020" name="Mol. Biol. Evol.">
        <title>Interspecific Gene Flow and the Evolution of Specialization in Black and White Rhinoceros.</title>
        <authorList>
            <person name="Moodley Y."/>
            <person name="Westbury M.V."/>
            <person name="Russo I.M."/>
            <person name="Gopalakrishnan S."/>
            <person name="Rakotoarivelo A."/>
            <person name="Olsen R.A."/>
            <person name="Prost S."/>
            <person name="Tunstall T."/>
            <person name="Ryder O.A."/>
            <person name="Dalen L."/>
            <person name="Bruford M.W."/>
        </authorList>
    </citation>
    <scope>NUCLEOTIDE SEQUENCE [LARGE SCALE GENOMIC DNA]</scope>
    <source>
        <strain evidence="13">SBR-YM</strain>
        <tissue evidence="13">Skin</tissue>
    </source>
</reference>
<dbReference type="Gene3D" id="3.30.40.10">
    <property type="entry name" value="Zinc/RING finger domain, C3HC4 (zinc finger)"/>
    <property type="match status" value="1"/>
</dbReference>
<accession>A0A7J7FMD0</accession>
<evidence type="ECO:0000256" key="6">
    <source>
        <dbReference type="ARBA" id="ARBA00022989"/>
    </source>
</evidence>
<keyword evidence="4 10" id="KW-0863">Zinc-finger</keyword>
<dbReference type="Pfam" id="PF13639">
    <property type="entry name" value="zf-RING_2"/>
    <property type="match status" value="1"/>
</dbReference>
<keyword evidence="8" id="KW-0325">Glycoprotein</keyword>
<evidence type="ECO:0000256" key="10">
    <source>
        <dbReference type="PROSITE-ProRule" id="PRU00175"/>
    </source>
</evidence>
<dbReference type="GO" id="GO:0008270">
    <property type="term" value="F:zinc ion binding"/>
    <property type="evidence" value="ECO:0007669"/>
    <property type="project" value="UniProtKB-KW"/>
</dbReference>
<dbReference type="SMART" id="SM00184">
    <property type="entry name" value="RING"/>
    <property type="match status" value="1"/>
</dbReference>
<dbReference type="SUPFAM" id="SSF57850">
    <property type="entry name" value="RING/U-box"/>
    <property type="match status" value="1"/>
</dbReference>
<keyword evidence="5" id="KW-0862">Zinc</keyword>
<dbReference type="PANTHER" id="PTHR16200">
    <property type="entry name" value="RING ZINC FINGER"/>
    <property type="match status" value="1"/>
</dbReference>
<keyword evidence="7" id="KW-0472">Membrane</keyword>
<dbReference type="EMBL" id="JACDTQ010000127">
    <property type="protein sequence ID" value="KAF5929137.1"/>
    <property type="molecule type" value="Genomic_DNA"/>
</dbReference>